<dbReference type="Gene3D" id="2.60.120.1440">
    <property type="match status" value="1"/>
</dbReference>
<dbReference type="RefSeq" id="WP_254092349.1">
    <property type="nucleotide sequence ID" value="NZ_JAHESC010000036.1"/>
</dbReference>
<feature type="domain" description="FecR protein" evidence="2">
    <location>
        <begin position="181"/>
        <end position="271"/>
    </location>
</feature>
<evidence type="ECO:0000313" key="5">
    <source>
        <dbReference type="Proteomes" id="UP001319180"/>
    </source>
</evidence>
<dbReference type="InterPro" id="IPR006860">
    <property type="entry name" value="FecR"/>
</dbReference>
<keyword evidence="5" id="KW-1185">Reference proteome</keyword>
<name>A0AAP2DCA6_9BACT</name>
<dbReference type="PANTHER" id="PTHR30273:SF2">
    <property type="entry name" value="PROTEIN FECR"/>
    <property type="match status" value="1"/>
</dbReference>
<evidence type="ECO:0000313" key="4">
    <source>
        <dbReference type="EMBL" id="MBT1689124.1"/>
    </source>
</evidence>
<evidence type="ECO:0000259" key="2">
    <source>
        <dbReference type="Pfam" id="PF04773"/>
    </source>
</evidence>
<dbReference type="PIRSF" id="PIRSF018266">
    <property type="entry name" value="FecR"/>
    <property type="match status" value="1"/>
</dbReference>
<comment type="caution">
    <text evidence="4">The sequence shown here is derived from an EMBL/GenBank/DDBJ whole genome shotgun (WGS) entry which is preliminary data.</text>
</comment>
<gene>
    <name evidence="4" type="ORF">KK078_21335</name>
</gene>
<proteinExistence type="predicted"/>
<dbReference type="AlphaFoldDB" id="A0AAP2DCA6"/>
<reference evidence="4 5" key="1">
    <citation type="submission" date="2021-05" db="EMBL/GenBank/DDBJ databases">
        <title>A Polyphasic approach of four new species of the genus Ohtaekwangia: Ohtaekwangia histidinii sp. nov., Ohtaekwangia cretensis sp. nov., Ohtaekwangia indiensis sp. nov., Ohtaekwangia reichenbachii sp. nov. from diverse environment.</title>
        <authorList>
            <person name="Octaviana S."/>
        </authorList>
    </citation>
    <scope>NUCLEOTIDE SEQUENCE [LARGE SCALE GENOMIC DNA]</scope>
    <source>
        <strain evidence="4 5">PWU37</strain>
    </source>
</reference>
<organism evidence="4 5">
    <name type="scientific">Dawidia soli</name>
    <dbReference type="NCBI Taxonomy" id="2782352"/>
    <lineage>
        <taxon>Bacteria</taxon>
        <taxon>Pseudomonadati</taxon>
        <taxon>Bacteroidota</taxon>
        <taxon>Cytophagia</taxon>
        <taxon>Cytophagales</taxon>
        <taxon>Chryseotaleaceae</taxon>
        <taxon>Dawidia</taxon>
    </lineage>
</organism>
<feature type="domain" description="Protein FecR C-terminal" evidence="3">
    <location>
        <begin position="316"/>
        <end position="384"/>
    </location>
</feature>
<keyword evidence="1" id="KW-1133">Transmembrane helix</keyword>
<dbReference type="PANTHER" id="PTHR30273">
    <property type="entry name" value="PERIPLASMIC SIGNAL SENSOR AND SIGMA FACTOR ACTIVATOR FECR-RELATED"/>
    <property type="match status" value="1"/>
</dbReference>
<dbReference type="GO" id="GO:0016989">
    <property type="term" value="F:sigma factor antagonist activity"/>
    <property type="evidence" value="ECO:0007669"/>
    <property type="project" value="TreeGrafter"/>
</dbReference>
<keyword evidence="1" id="KW-0812">Transmembrane</keyword>
<dbReference type="Pfam" id="PF04773">
    <property type="entry name" value="FecR"/>
    <property type="match status" value="1"/>
</dbReference>
<protein>
    <submittedName>
        <fullName evidence="4">FecR domain-containing protein</fullName>
    </submittedName>
</protein>
<keyword evidence="1" id="KW-0472">Membrane</keyword>
<accession>A0AAP2DCA6</accession>
<dbReference type="Gene3D" id="3.55.50.30">
    <property type="match status" value="1"/>
</dbReference>
<dbReference type="InterPro" id="IPR032508">
    <property type="entry name" value="FecR_C"/>
</dbReference>
<sequence>MNRRRIDFTLLWKKLFTRLDDREQETLHQWREADPENQELLDRLERFQQGPRKISDARRDEAWQKLKGTIDATPVRPLHDRRSHIITILYRAAAVFLLAATAALLWNYYNAPAVQTAEVLLLPGHAKATLITGAGQSIHLGDSAVNLHQHGIQAEASDAGLKYFAGAAGAAAEEINTLIIPRGGEFQLTLADGTRVWLNAESTIRYPATLAGPVRWVELTGEAYFEVARNKERPFKVITAGQTISVLGTSFNVTAYPDEVQTLTTLVEGRIAVDLATGASLQVTPGYQSVFDQAAGVLSTRAVDTDIYTSWKDGVFIFEDEKLVNILSRLERWYNVKIEYANASQKEARFTAHVDKYQSATEVLKLMQATGAVAFDVNPNVIIVK</sequence>
<dbReference type="Proteomes" id="UP001319180">
    <property type="component" value="Unassembled WGS sequence"/>
</dbReference>
<dbReference type="Pfam" id="PF16344">
    <property type="entry name" value="FecR_C"/>
    <property type="match status" value="1"/>
</dbReference>
<evidence type="ECO:0000259" key="3">
    <source>
        <dbReference type="Pfam" id="PF16344"/>
    </source>
</evidence>
<dbReference type="InterPro" id="IPR012373">
    <property type="entry name" value="Ferrdict_sens_TM"/>
</dbReference>
<dbReference type="EMBL" id="JAHESC010000036">
    <property type="protein sequence ID" value="MBT1689124.1"/>
    <property type="molecule type" value="Genomic_DNA"/>
</dbReference>
<evidence type="ECO:0000256" key="1">
    <source>
        <dbReference type="SAM" id="Phobius"/>
    </source>
</evidence>
<feature type="transmembrane region" description="Helical" evidence="1">
    <location>
        <begin position="88"/>
        <end position="109"/>
    </location>
</feature>